<accession>A0A0F7L0S3</accession>
<reference evidence="1" key="2">
    <citation type="submission" date="2015-03" db="EMBL/GenBank/DDBJ databases">
        <authorList>
            <person name="Chow C.-E.T."/>
            <person name="Winget D.M."/>
            <person name="White R.A.III."/>
            <person name="Hallam S.J."/>
            <person name="Suttle C.A."/>
        </authorList>
    </citation>
    <scope>NUCLEOTIDE SEQUENCE</scope>
    <source>
        <strain evidence="1">Anoxic3_4</strain>
    </source>
</reference>
<name>A0A0F7L0S3_9VIRU</name>
<sequence>MTTAKKFLNKTFQMQKDTETLKTSMERPTAERLTLFQEDSLASLSVLPGSEKARKTTAISGLRCLESFRKCSRVTSWEKMLVASLVGTTDWFSSKCFLTWKMKASRSGRTYFQLVPSTPRTEETGFGLLPTPVASDATTGCIVGKNDTFKKNKTGTLRKVNQNGIDGSIGLGRMITMGLLPTPNASDNRNRGKLSDPSIQRRIKLGKQVGLSVFLMETGGAFPNPEFLEAMMGYPIGWTELKPSETQSSHK</sequence>
<reference evidence="1" key="1">
    <citation type="journal article" date="2015" name="Front. Microbiol.">
        <title>Combining genomic sequencing methods to explore viral diversity and reveal potential virus-host interactions.</title>
        <authorList>
            <person name="Chow C.E."/>
            <person name="Winget D.M."/>
            <person name="White R.A.III."/>
            <person name="Hallam S.J."/>
            <person name="Suttle C.A."/>
        </authorList>
    </citation>
    <scope>NUCLEOTIDE SEQUENCE</scope>
    <source>
        <strain evidence="1">Anoxic3_4</strain>
    </source>
</reference>
<organism evidence="1">
    <name type="scientific">uncultured marine virus</name>
    <dbReference type="NCBI Taxonomy" id="186617"/>
    <lineage>
        <taxon>Viruses</taxon>
        <taxon>environmental samples</taxon>
    </lineage>
</organism>
<protein>
    <submittedName>
        <fullName evidence="1">Uncharacterized protein</fullName>
    </submittedName>
</protein>
<evidence type="ECO:0000313" key="1">
    <source>
        <dbReference type="EMBL" id="AKH46144.1"/>
    </source>
</evidence>
<dbReference type="EMBL" id="KR029579">
    <property type="protein sequence ID" value="AKH46144.1"/>
    <property type="molecule type" value="Genomic_DNA"/>
</dbReference>
<proteinExistence type="predicted"/>